<accession>A0AA39HCR1</accession>
<dbReference type="EMBL" id="JAUCMV010000004">
    <property type="protein sequence ID" value="KAK0402914.1"/>
    <property type="molecule type" value="Genomic_DNA"/>
</dbReference>
<comment type="caution">
    <text evidence="1">The sequence shown here is derived from an EMBL/GenBank/DDBJ whole genome shotgun (WGS) entry which is preliminary data.</text>
</comment>
<evidence type="ECO:0000313" key="2">
    <source>
        <dbReference type="Proteomes" id="UP001175271"/>
    </source>
</evidence>
<organism evidence="1 2">
    <name type="scientific">Steinernema hermaphroditum</name>
    <dbReference type="NCBI Taxonomy" id="289476"/>
    <lineage>
        <taxon>Eukaryota</taxon>
        <taxon>Metazoa</taxon>
        <taxon>Ecdysozoa</taxon>
        <taxon>Nematoda</taxon>
        <taxon>Chromadorea</taxon>
        <taxon>Rhabditida</taxon>
        <taxon>Tylenchina</taxon>
        <taxon>Panagrolaimomorpha</taxon>
        <taxon>Strongyloidoidea</taxon>
        <taxon>Steinernematidae</taxon>
        <taxon>Steinernema</taxon>
    </lineage>
</organism>
<sequence>MNSVPFCFIEEVVFLLDRHSCRIRKLEGPFGEFGRIISEEKHEYCVYGSTGTAESCVTNYSMEQSIPKFCFRITFRLCEDFRCNSQVLDAMKRRQSYAERFELDVLSGNFKDAVIAFFTNVKVTHLIVHVEFDDTVMKLVRTLVAHRSLRNVVIRESLQEDRYITAILPLLLQPQREMVFFYKCNKRTADLTLDFLHTKDGSGELRPGTLKGKGIAFQFLETVDTEELLGKYSKRAHKSEETN</sequence>
<protein>
    <submittedName>
        <fullName evidence="1">Uncharacterized protein</fullName>
    </submittedName>
</protein>
<dbReference type="Proteomes" id="UP001175271">
    <property type="component" value="Unassembled WGS sequence"/>
</dbReference>
<reference evidence="1" key="1">
    <citation type="submission" date="2023-06" db="EMBL/GenBank/DDBJ databases">
        <title>Genomic analysis of the entomopathogenic nematode Steinernema hermaphroditum.</title>
        <authorList>
            <person name="Schwarz E.M."/>
            <person name="Heppert J.K."/>
            <person name="Baniya A."/>
            <person name="Schwartz H.T."/>
            <person name="Tan C.-H."/>
            <person name="Antoshechkin I."/>
            <person name="Sternberg P.W."/>
            <person name="Goodrich-Blair H."/>
            <person name="Dillman A.R."/>
        </authorList>
    </citation>
    <scope>NUCLEOTIDE SEQUENCE</scope>
    <source>
        <strain evidence="1">PS9179</strain>
        <tissue evidence="1">Whole animal</tissue>
    </source>
</reference>
<dbReference type="AlphaFoldDB" id="A0AA39HCR1"/>
<proteinExistence type="predicted"/>
<keyword evidence="2" id="KW-1185">Reference proteome</keyword>
<name>A0AA39HCR1_9BILA</name>
<gene>
    <name evidence="1" type="ORF">QR680_016611</name>
</gene>
<evidence type="ECO:0000313" key="1">
    <source>
        <dbReference type="EMBL" id="KAK0402914.1"/>
    </source>
</evidence>